<feature type="region of interest" description="Disordered" evidence="12">
    <location>
        <begin position="1"/>
        <end position="50"/>
    </location>
</feature>
<dbReference type="PANTHER" id="PTHR31543:SF0">
    <property type="entry name" value="DYNEIN REGULATORY COMPLEX SUBUNIT 4"/>
    <property type="match status" value="1"/>
</dbReference>
<evidence type="ECO:0000259" key="13">
    <source>
        <dbReference type="Pfam" id="PF13851"/>
    </source>
</evidence>
<accession>A0A2P6VN10</accession>
<keyword evidence="7 11" id="KW-0175">Coiled coil</keyword>
<dbReference type="STRING" id="554055.A0A2P6VN10"/>
<dbReference type="InterPro" id="IPR025593">
    <property type="entry name" value="GAS8_dom"/>
</dbReference>
<gene>
    <name evidence="14" type="ORF">C2E20_1143</name>
</gene>
<keyword evidence="9" id="KW-0206">Cytoskeleton</keyword>
<keyword evidence="8" id="KW-0969">Cilium</keyword>
<evidence type="ECO:0000313" key="14">
    <source>
        <dbReference type="EMBL" id="PSC75470.1"/>
    </source>
</evidence>
<protein>
    <submittedName>
        <fullName evidence="14">Growth arrest-specific 8</fullName>
    </submittedName>
</protein>
<evidence type="ECO:0000256" key="3">
    <source>
        <dbReference type="ARBA" id="ARBA00009859"/>
    </source>
</evidence>
<evidence type="ECO:0000256" key="11">
    <source>
        <dbReference type="SAM" id="Coils"/>
    </source>
</evidence>
<feature type="domain" description="Growth arrest-specific protein 8" evidence="13">
    <location>
        <begin position="242"/>
        <end position="398"/>
    </location>
</feature>
<evidence type="ECO:0000256" key="8">
    <source>
        <dbReference type="ARBA" id="ARBA00023069"/>
    </source>
</evidence>
<feature type="coiled-coil region" evidence="11">
    <location>
        <begin position="151"/>
        <end position="182"/>
    </location>
</feature>
<dbReference type="GO" id="GO:0005794">
    <property type="term" value="C:Golgi apparatus"/>
    <property type="evidence" value="ECO:0007669"/>
    <property type="project" value="TreeGrafter"/>
</dbReference>
<dbReference type="PANTHER" id="PTHR31543">
    <property type="entry name" value="DYNEIN REGULATORY COMPLEX SUBUNIT 4"/>
    <property type="match status" value="1"/>
</dbReference>
<sequence length="567" mass="60604">MPPKAATSSRPASGARPATSADRPRSGAPGTAGGKRAAAAAPPPAAAAEELKNKAEALERNLRNEELARNYMQLERDKIHNFWDVTKRELGDRKTELRLKDRELEEVQDRHALELKVYKQRVKHLLFEHQDGLARLKAQGEAALKSQAEVYNSQEVQLAEDKRRLKQHVREQELSSEELIKQFRLDNAKQVSRLRQEFEAQARAIQTKYEEQLRGLHQAAEEHYAADLAALEESKSAHIAALMARHEAAYADMRAYYAGVTRANLDLIKALKEEIAEMKAAEAAREKLVGDVVRENKRLAQPLAQAVDEAEELRAALAGAERDRAALASAKARLATAEKRGRALEWELEVTQQRLERVQSERDGMQCKLDTAVLGATQRAALRNTVLERHLEAITSELALAQQAQQDGSAVGSAAGSRRGSNLPPRSSRAASAAARAAAGGDGSASRRSSKQAGGAAGGSLDWVCAMLEAALHTPLPDTDADILEDDAPKEMLQAIAELAEAASTAEAAPAVTAAASLPSAASSKRSVVGDGSSSPLAALQAKLSEAALGATAAAVDAAGGCGAGER</sequence>
<keyword evidence="10" id="KW-0966">Cell projection</keyword>
<dbReference type="OrthoDB" id="767661at2759"/>
<dbReference type="EMBL" id="LHPF02000002">
    <property type="protein sequence ID" value="PSC75470.1"/>
    <property type="molecule type" value="Genomic_DNA"/>
</dbReference>
<evidence type="ECO:0000256" key="4">
    <source>
        <dbReference type="ARBA" id="ARBA00022490"/>
    </source>
</evidence>
<comment type="similarity">
    <text evidence="3">Belongs to the DRC4 family.</text>
</comment>
<evidence type="ECO:0000313" key="15">
    <source>
        <dbReference type="Proteomes" id="UP000239649"/>
    </source>
</evidence>
<feature type="coiled-coil region" evidence="11">
    <location>
        <begin position="268"/>
        <end position="368"/>
    </location>
</feature>
<organism evidence="14 15">
    <name type="scientific">Micractinium conductrix</name>
    <dbReference type="NCBI Taxonomy" id="554055"/>
    <lineage>
        <taxon>Eukaryota</taxon>
        <taxon>Viridiplantae</taxon>
        <taxon>Chlorophyta</taxon>
        <taxon>core chlorophytes</taxon>
        <taxon>Trebouxiophyceae</taxon>
        <taxon>Chlorellales</taxon>
        <taxon>Chlorellaceae</taxon>
        <taxon>Chlorella clade</taxon>
        <taxon>Micractinium</taxon>
    </lineage>
</organism>
<comment type="subcellular location">
    <subcellularLocation>
        <location evidence="1">Cell projection</location>
        <location evidence="1">Cilium</location>
        <location evidence="1">Flagellum</location>
    </subcellularLocation>
    <subcellularLocation>
        <location evidence="2">Cytoplasm</location>
        <location evidence="2">Cytoskeleton</location>
    </subcellularLocation>
</comment>
<evidence type="ECO:0000256" key="9">
    <source>
        <dbReference type="ARBA" id="ARBA00023212"/>
    </source>
</evidence>
<dbReference type="InterPro" id="IPR039308">
    <property type="entry name" value="GAS8"/>
</dbReference>
<keyword evidence="15" id="KW-1185">Reference proteome</keyword>
<evidence type="ECO:0000256" key="7">
    <source>
        <dbReference type="ARBA" id="ARBA00023054"/>
    </source>
</evidence>
<keyword evidence="6" id="KW-0282">Flagellum</keyword>
<evidence type="ECO:0000256" key="12">
    <source>
        <dbReference type="SAM" id="MobiDB-lite"/>
    </source>
</evidence>
<name>A0A2P6VN10_9CHLO</name>
<dbReference type="AlphaFoldDB" id="A0A2P6VN10"/>
<evidence type="ECO:0000256" key="6">
    <source>
        <dbReference type="ARBA" id="ARBA00022846"/>
    </source>
</evidence>
<proteinExistence type="inferred from homology"/>
<keyword evidence="4" id="KW-0963">Cytoplasm</keyword>
<evidence type="ECO:0000256" key="1">
    <source>
        <dbReference type="ARBA" id="ARBA00004230"/>
    </source>
</evidence>
<feature type="region of interest" description="Disordered" evidence="12">
    <location>
        <begin position="409"/>
        <end position="453"/>
    </location>
</feature>
<comment type="caution">
    <text evidence="14">The sequence shown here is derived from an EMBL/GenBank/DDBJ whole genome shotgun (WGS) entry which is preliminary data.</text>
</comment>
<keyword evidence="5" id="KW-0493">Microtubule</keyword>
<feature type="compositionally biased region" description="Polar residues" evidence="12">
    <location>
        <begin position="1"/>
        <end position="11"/>
    </location>
</feature>
<dbReference type="GO" id="GO:0005874">
    <property type="term" value="C:microtubule"/>
    <property type="evidence" value="ECO:0007669"/>
    <property type="project" value="UniProtKB-KW"/>
</dbReference>
<dbReference type="Pfam" id="PF13851">
    <property type="entry name" value="GAS"/>
    <property type="match status" value="1"/>
</dbReference>
<dbReference type="GO" id="GO:0048870">
    <property type="term" value="P:cell motility"/>
    <property type="evidence" value="ECO:0007669"/>
    <property type="project" value="InterPro"/>
</dbReference>
<evidence type="ECO:0000256" key="5">
    <source>
        <dbReference type="ARBA" id="ARBA00022701"/>
    </source>
</evidence>
<evidence type="ECO:0000256" key="10">
    <source>
        <dbReference type="ARBA" id="ARBA00023273"/>
    </source>
</evidence>
<dbReference type="GO" id="GO:0031514">
    <property type="term" value="C:motile cilium"/>
    <property type="evidence" value="ECO:0007669"/>
    <property type="project" value="UniProtKB-SubCell"/>
</dbReference>
<dbReference type="GO" id="GO:0008017">
    <property type="term" value="F:microtubule binding"/>
    <property type="evidence" value="ECO:0007669"/>
    <property type="project" value="InterPro"/>
</dbReference>
<dbReference type="GO" id="GO:0031267">
    <property type="term" value="F:small GTPase binding"/>
    <property type="evidence" value="ECO:0007669"/>
    <property type="project" value="InterPro"/>
</dbReference>
<feature type="compositionally biased region" description="Low complexity" evidence="12">
    <location>
        <begin position="426"/>
        <end position="453"/>
    </location>
</feature>
<dbReference type="Proteomes" id="UP000239649">
    <property type="component" value="Unassembled WGS sequence"/>
</dbReference>
<evidence type="ECO:0000256" key="2">
    <source>
        <dbReference type="ARBA" id="ARBA00004245"/>
    </source>
</evidence>
<reference evidence="14 15" key="1">
    <citation type="journal article" date="2018" name="Plant J.">
        <title>Genome sequences of Chlorella sorokiniana UTEX 1602 and Micractinium conductrix SAG 241.80: implications to maltose excretion by a green alga.</title>
        <authorList>
            <person name="Arriola M.B."/>
            <person name="Velmurugan N."/>
            <person name="Zhang Y."/>
            <person name="Plunkett M.H."/>
            <person name="Hondzo H."/>
            <person name="Barney B.M."/>
        </authorList>
    </citation>
    <scope>NUCLEOTIDE SEQUENCE [LARGE SCALE GENOMIC DNA]</scope>
    <source>
        <strain evidence="14 15">SAG 241.80</strain>
    </source>
</reference>